<evidence type="ECO:0000313" key="3">
    <source>
        <dbReference type="Proteomes" id="UP000481153"/>
    </source>
</evidence>
<protein>
    <submittedName>
        <fullName evidence="2">Uncharacterized protein</fullName>
    </submittedName>
</protein>
<keyword evidence="3" id="KW-1185">Reference proteome</keyword>
<dbReference type="Proteomes" id="UP000481153">
    <property type="component" value="Unassembled WGS sequence"/>
</dbReference>
<accession>A0A6G0WIM5</accession>
<dbReference type="EMBL" id="VJMJ01000202">
    <property type="protein sequence ID" value="KAF0727077.1"/>
    <property type="molecule type" value="Genomic_DNA"/>
</dbReference>
<organism evidence="2 3">
    <name type="scientific">Aphanomyces euteiches</name>
    <dbReference type="NCBI Taxonomy" id="100861"/>
    <lineage>
        <taxon>Eukaryota</taxon>
        <taxon>Sar</taxon>
        <taxon>Stramenopiles</taxon>
        <taxon>Oomycota</taxon>
        <taxon>Saprolegniomycetes</taxon>
        <taxon>Saprolegniales</taxon>
        <taxon>Verrucalvaceae</taxon>
        <taxon>Aphanomyces</taxon>
    </lineage>
</organism>
<comment type="caution">
    <text evidence="2">The sequence shown here is derived from an EMBL/GenBank/DDBJ whole genome shotgun (WGS) entry which is preliminary data.</text>
</comment>
<dbReference type="AlphaFoldDB" id="A0A6G0WIM5"/>
<evidence type="ECO:0000256" key="1">
    <source>
        <dbReference type="SAM" id="MobiDB-lite"/>
    </source>
</evidence>
<proteinExistence type="predicted"/>
<feature type="compositionally biased region" description="Low complexity" evidence="1">
    <location>
        <begin position="94"/>
        <end position="110"/>
    </location>
</feature>
<evidence type="ECO:0000313" key="2">
    <source>
        <dbReference type="EMBL" id="KAF0727077.1"/>
    </source>
</evidence>
<gene>
    <name evidence="2" type="ORF">Ae201684_014814</name>
</gene>
<sequence length="127" mass="14447">MTCVFTDCKLPVLPGLDRCLLHRHRRKCMVETCTNQVYARNRCVRHGGKKKCIHPGCRINVLVGDLCARRRCERHGGVNRFVGHDTPPLRRSPEQVVVPNNPQSPAQQQPVRHDTADTTFELPVLCE</sequence>
<name>A0A6G0WIM5_9STRA</name>
<dbReference type="VEuPathDB" id="FungiDB:AeMF1_013850"/>
<feature type="region of interest" description="Disordered" evidence="1">
    <location>
        <begin position="83"/>
        <end position="114"/>
    </location>
</feature>
<reference evidence="2 3" key="1">
    <citation type="submission" date="2019-07" db="EMBL/GenBank/DDBJ databases">
        <title>Genomics analysis of Aphanomyces spp. identifies a new class of oomycete effector associated with host adaptation.</title>
        <authorList>
            <person name="Gaulin E."/>
        </authorList>
    </citation>
    <scope>NUCLEOTIDE SEQUENCE [LARGE SCALE GENOMIC DNA]</scope>
    <source>
        <strain evidence="2 3">ATCC 201684</strain>
    </source>
</reference>